<dbReference type="Proteomes" id="UP000094020">
    <property type="component" value="Chromosome 10"/>
</dbReference>
<feature type="transmembrane region" description="Helical" evidence="1">
    <location>
        <begin position="12"/>
        <end position="29"/>
    </location>
</feature>
<sequence length="162" mass="18504">MSSDPSGSIVRKAFLIEAFLNLLSFPLITNTKTTLYYLLLNSKDINESTILFTRLFGGIIIGGLTTSLIYGSKYINSRRNTYYTLGFGEILLIPILSLELFKSLEEKNQSALSFKTSLISICLLLPPLIWRIYILFIRPDLIGNEKELKKLERQPLLRDDQH</sequence>
<dbReference type="STRING" id="1296096.A0A1B9HZN6"/>
<feature type="transmembrane region" description="Helical" evidence="1">
    <location>
        <begin position="82"/>
        <end position="98"/>
    </location>
</feature>
<dbReference type="OrthoDB" id="2563633at2759"/>
<reference evidence="3" key="2">
    <citation type="submission" date="2013-07" db="EMBL/GenBank/DDBJ databases">
        <authorList>
            <consortium name="The Broad Institute Genome Sequencing Platform"/>
            <person name="Cuomo C."/>
            <person name="Litvintseva A."/>
            <person name="Chen Y."/>
            <person name="Heitman J."/>
            <person name="Sun S."/>
            <person name="Springer D."/>
            <person name="Dromer F."/>
            <person name="Young S.K."/>
            <person name="Zeng Q."/>
            <person name="Gargeya S."/>
            <person name="Fitzgerald M."/>
            <person name="Abouelleil A."/>
            <person name="Alvarado L."/>
            <person name="Berlin A.M."/>
            <person name="Chapman S.B."/>
            <person name="Dewar J."/>
            <person name="Goldberg J."/>
            <person name="Griggs A."/>
            <person name="Gujja S."/>
            <person name="Hansen M."/>
            <person name="Howarth C."/>
            <person name="Imamovic A."/>
            <person name="Larimer J."/>
            <person name="McCowan C."/>
            <person name="Murphy C."/>
            <person name="Pearson M."/>
            <person name="Priest M."/>
            <person name="Roberts A."/>
            <person name="Saif S."/>
            <person name="Shea T."/>
            <person name="Sykes S."/>
            <person name="Wortman J."/>
            <person name="Nusbaum C."/>
            <person name="Birren B."/>
        </authorList>
    </citation>
    <scope>NUCLEOTIDE SEQUENCE</scope>
    <source>
        <strain evidence="3">CBS 10737</strain>
    </source>
</reference>
<dbReference type="EMBL" id="KI894013">
    <property type="protein sequence ID" value="OCF48732.1"/>
    <property type="molecule type" value="Genomic_DNA"/>
</dbReference>
<evidence type="ECO:0000313" key="2">
    <source>
        <dbReference type="EMBL" id="OCF48732.1"/>
    </source>
</evidence>
<keyword evidence="4" id="KW-1185">Reference proteome</keyword>
<reference evidence="3" key="4">
    <citation type="submission" date="2024-02" db="EMBL/GenBank/DDBJ databases">
        <title>Comparative genomics of Cryptococcus and Kwoniella reveals pathogenesis evolution and contrasting modes of karyotype evolution via chromosome fusion or intercentromeric recombination.</title>
        <authorList>
            <person name="Coelho M.A."/>
            <person name="David-Palma M."/>
            <person name="Shea T."/>
            <person name="Bowers K."/>
            <person name="McGinley-Smith S."/>
            <person name="Mohammad A.W."/>
            <person name="Gnirke A."/>
            <person name="Yurkov A.M."/>
            <person name="Nowrousian M."/>
            <person name="Sun S."/>
            <person name="Cuomo C.A."/>
            <person name="Heitman J."/>
        </authorList>
    </citation>
    <scope>NUCLEOTIDE SEQUENCE</scope>
    <source>
        <strain evidence="3">CBS 10737</strain>
    </source>
</reference>
<dbReference type="EMBL" id="CP144528">
    <property type="protein sequence ID" value="WWC72980.1"/>
    <property type="molecule type" value="Genomic_DNA"/>
</dbReference>
<keyword evidence="1" id="KW-0472">Membrane</keyword>
<dbReference type="KEGG" id="kpin:30173882"/>
<reference evidence="2" key="1">
    <citation type="submission" date="2013-07" db="EMBL/GenBank/DDBJ databases">
        <title>The Genome Sequence of Cryptococcus pinus CBS10737.</title>
        <authorList>
            <consortium name="The Broad Institute Genome Sequencing Platform"/>
            <person name="Cuomo C."/>
            <person name="Litvintseva A."/>
            <person name="Chen Y."/>
            <person name="Heitman J."/>
            <person name="Sun S."/>
            <person name="Springer D."/>
            <person name="Dromer F."/>
            <person name="Young S.K."/>
            <person name="Zeng Q."/>
            <person name="Gargeya S."/>
            <person name="Fitzgerald M."/>
            <person name="Abouelleil A."/>
            <person name="Alvarado L."/>
            <person name="Berlin A.M."/>
            <person name="Chapman S.B."/>
            <person name="Dewar J."/>
            <person name="Goldberg J."/>
            <person name="Griggs A."/>
            <person name="Gujja S."/>
            <person name="Hansen M."/>
            <person name="Howarth C."/>
            <person name="Imamovic A."/>
            <person name="Larimer J."/>
            <person name="McCowan C."/>
            <person name="Murphy C."/>
            <person name="Pearson M."/>
            <person name="Priest M."/>
            <person name="Roberts A."/>
            <person name="Saif S."/>
            <person name="Shea T."/>
            <person name="Sykes S."/>
            <person name="Wortman J."/>
            <person name="Nusbaum C."/>
            <person name="Birren B."/>
        </authorList>
    </citation>
    <scope>NUCLEOTIDE SEQUENCE [LARGE SCALE GENOMIC DNA]</scope>
    <source>
        <strain evidence="2">CBS 10737</strain>
    </source>
</reference>
<feature type="transmembrane region" description="Helical" evidence="1">
    <location>
        <begin position="118"/>
        <end position="136"/>
    </location>
</feature>
<evidence type="ECO:0000313" key="3">
    <source>
        <dbReference type="EMBL" id="WWC72980.1"/>
    </source>
</evidence>
<keyword evidence="1" id="KW-0812">Transmembrane</keyword>
<dbReference type="GeneID" id="30173882"/>
<reference evidence="2" key="3">
    <citation type="submission" date="2016-07" db="EMBL/GenBank/DDBJ databases">
        <title>Evolution of pathogenesis and genome organization in the Tremellales.</title>
        <authorList>
            <person name="Cuomo C."/>
            <person name="Litvintseva A."/>
            <person name="Heitman J."/>
            <person name="Chen Y."/>
            <person name="Sun S."/>
            <person name="Springer D."/>
            <person name="Dromer F."/>
            <person name="Young S."/>
            <person name="Zeng Q."/>
            <person name="Chapman S."/>
            <person name="Gujja S."/>
            <person name="Saif S."/>
            <person name="Birren B."/>
        </authorList>
    </citation>
    <scope>NUCLEOTIDE SEQUENCE</scope>
    <source>
        <strain evidence="2">CBS 10737</strain>
    </source>
</reference>
<feature type="transmembrane region" description="Helical" evidence="1">
    <location>
        <begin position="49"/>
        <end position="70"/>
    </location>
</feature>
<dbReference type="AlphaFoldDB" id="A0A1B9HZN6"/>
<dbReference type="RefSeq" id="XP_019009951.1">
    <property type="nucleotide sequence ID" value="XM_019157233.1"/>
</dbReference>
<name>A0A1B9HZN6_9TREE</name>
<organism evidence="2">
    <name type="scientific">Kwoniella pini CBS 10737</name>
    <dbReference type="NCBI Taxonomy" id="1296096"/>
    <lineage>
        <taxon>Eukaryota</taxon>
        <taxon>Fungi</taxon>
        <taxon>Dikarya</taxon>
        <taxon>Basidiomycota</taxon>
        <taxon>Agaricomycotina</taxon>
        <taxon>Tremellomycetes</taxon>
        <taxon>Tremellales</taxon>
        <taxon>Cryptococcaceae</taxon>
        <taxon>Kwoniella</taxon>
    </lineage>
</organism>
<accession>A0A1B9HZN6</accession>
<evidence type="ECO:0000313" key="4">
    <source>
        <dbReference type="Proteomes" id="UP000094020"/>
    </source>
</evidence>
<proteinExistence type="predicted"/>
<evidence type="ECO:0000256" key="1">
    <source>
        <dbReference type="SAM" id="Phobius"/>
    </source>
</evidence>
<protein>
    <submittedName>
        <fullName evidence="2">Uncharacterized protein</fullName>
    </submittedName>
</protein>
<keyword evidence="1" id="KW-1133">Transmembrane helix</keyword>
<gene>
    <name evidence="2" type="ORF">I206_05513</name>
    <name evidence="3" type="ORF">I206_106944</name>
</gene>